<dbReference type="EMBL" id="CP040812">
    <property type="protein sequence ID" value="QCY69392.1"/>
    <property type="molecule type" value="Genomic_DNA"/>
</dbReference>
<keyword evidence="3" id="KW-0645">Protease</keyword>
<keyword evidence="1" id="KW-0812">Transmembrane</keyword>
<reference evidence="3 4" key="1">
    <citation type="submission" date="2019-06" db="EMBL/GenBank/DDBJ databases">
        <title>Complete genome sequence of Antarcticibacterium flavum KCTC 52984T from an Antarctic marine sediment.</title>
        <authorList>
            <person name="Lee Y.M."/>
            <person name="Shin S.C."/>
        </authorList>
    </citation>
    <scope>NUCLEOTIDE SEQUENCE [LARGE SCALE GENOMIC DNA]</scope>
    <source>
        <strain evidence="3 4">KCTC 52984</strain>
    </source>
</reference>
<feature type="transmembrane region" description="Helical" evidence="1">
    <location>
        <begin position="137"/>
        <end position="159"/>
    </location>
</feature>
<keyword evidence="1" id="KW-1133">Transmembrane helix</keyword>
<dbReference type="GO" id="GO:0008237">
    <property type="term" value="F:metallopeptidase activity"/>
    <property type="evidence" value="ECO:0007669"/>
    <property type="project" value="UniProtKB-KW"/>
</dbReference>
<sequence length="248" mass="27798">MRAIRIPGIHNTPVRPAIDDEGHKMVLGVSLMILLAGDFCLQYLAQTYFAYSILELSSPGFWLLITNAVFISVIVLLNKQAARWSWSELGLGRPDNWWRPILVTAAVFIAVVLLSLYVKPYVEEITSPQNVDHLMVIQQNLPLLISALILVWITAAFLREVIFRAFLINTLDILLGRNRWSPWAAVVISSLIFGLMHAWQGLGGIILTGLVGLVFGTAYLLNKRRVWPLIFVHGLLDTIALVSIYNLV</sequence>
<dbReference type="KEGG" id="afla:FHG64_08290"/>
<protein>
    <submittedName>
        <fullName evidence="3">CPBP family intramembrane metalloprotease</fullName>
    </submittedName>
</protein>
<feature type="transmembrane region" description="Helical" evidence="1">
    <location>
        <begin position="60"/>
        <end position="77"/>
    </location>
</feature>
<name>A0A5B7X3T4_9FLAO</name>
<dbReference type="AlphaFoldDB" id="A0A5B7X3T4"/>
<dbReference type="GO" id="GO:0004175">
    <property type="term" value="F:endopeptidase activity"/>
    <property type="evidence" value="ECO:0007669"/>
    <property type="project" value="UniProtKB-ARBA"/>
</dbReference>
<organism evidence="3 4">
    <name type="scientific">Antarcticibacterium flavum</name>
    <dbReference type="NCBI Taxonomy" id="2058175"/>
    <lineage>
        <taxon>Bacteria</taxon>
        <taxon>Pseudomonadati</taxon>
        <taxon>Bacteroidota</taxon>
        <taxon>Flavobacteriia</taxon>
        <taxon>Flavobacteriales</taxon>
        <taxon>Flavobacteriaceae</taxon>
        <taxon>Antarcticibacterium</taxon>
    </lineage>
</organism>
<dbReference type="GO" id="GO:0006508">
    <property type="term" value="P:proteolysis"/>
    <property type="evidence" value="ECO:0007669"/>
    <property type="project" value="UniProtKB-KW"/>
</dbReference>
<feature type="transmembrane region" description="Helical" evidence="1">
    <location>
        <begin position="205"/>
        <end position="222"/>
    </location>
</feature>
<feature type="transmembrane region" description="Helical" evidence="1">
    <location>
        <begin position="97"/>
        <end position="117"/>
    </location>
</feature>
<dbReference type="OrthoDB" id="9807747at2"/>
<dbReference type="GO" id="GO:0080120">
    <property type="term" value="P:CAAX-box protein maturation"/>
    <property type="evidence" value="ECO:0007669"/>
    <property type="project" value="UniProtKB-ARBA"/>
</dbReference>
<dbReference type="Proteomes" id="UP000309016">
    <property type="component" value="Chromosome"/>
</dbReference>
<proteinExistence type="predicted"/>
<feature type="transmembrane region" description="Helical" evidence="1">
    <location>
        <begin position="180"/>
        <end position="199"/>
    </location>
</feature>
<evidence type="ECO:0000313" key="3">
    <source>
        <dbReference type="EMBL" id="QCY69392.1"/>
    </source>
</evidence>
<accession>A0A5B7X3T4</accession>
<feature type="domain" description="CAAX prenyl protease 2/Lysostaphin resistance protein A-like" evidence="2">
    <location>
        <begin position="144"/>
        <end position="238"/>
    </location>
</feature>
<evidence type="ECO:0000313" key="4">
    <source>
        <dbReference type="Proteomes" id="UP000309016"/>
    </source>
</evidence>
<dbReference type="InterPro" id="IPR003675">
    <property type="entry name" value="Rce1/LyrA-like_dom"/>
</dbReference>
<keyword evidence="3" id="KW-0482">Metalloprotease</keyword>
<evidence type="ECO:0000256" key="1">
    <source>
        <dbReference type="SAM" id="Phobius"/>
    </source>
</evidence>
<keyword evidence="1" id="KW-0472">Membrane</keyword>
<feature type="transmembrane region" description="Helical" evidence="1">
    <location>
        <begin position="25"/>
        <end position="45"/>
    </location>
</feature>
<feature type="transmembrane region" description="Helical" evidence="1">
    <location>
        <begin position="229"/>
        <end position="247"/>
    </location>
</feature>
<keyword evidence="3" id="KW-0378">Hydrolase</keyword>
<keyword evidence="4" id="KW-1185">Reference proteome</keyword>
<dbReference type="Pfam" id="PF02517">
    <property type="entry name" value="Rce1-like"/>
    <property type="match status" value="1"/>
</dbReference>
<gene>
    <name evidence="3" type="ORF">FHG64_08290</name>
</gene>
<dbReference type="RefSeq" id="WP_139065960.1">
    <property type="nucleotide sequence ID" value="NZ_CP040812.1"/>
</dbReference>
<evidence type="ECO:0000259" key="2">
    <source>
        <dbReference type="Pfam" id="PF02517"/>
    </source>
</evidence>